<organism evidence="3 4">
    <name type="scientific">Leeuwenhoekiella polynyae</name>
    <dbReference type="NCBI Taxonomy" id="1550906"/>
    <lineage>
        <taxon>Bacteria</taxon>
        <taxon>Pseudomonadati</taxon>
        <taxon>Bacteroidota</taxon>
        <taxon>Flavobacteriia</taxon>
        <taxon>Flavobacteriales</taxon>
        <taxon>Flavobacteriaceae</taxon>
        <taxon>Leeuwenhoekiella</taxon>
    </lineage>
</organism>
<feature type="domain" description="Sialate O-acetylesterase" evidence="2">
    <location>
        <begin position="108"/>
        <end position="351"/>
    </location>
</feature>
<dbReference type="SUPFAM" id="SSF52266">
    <property type="entry name" value="SGNH hydrolase"/>
    <property type="match status" value="1"/>
</dbReference>
<gene>
    <name evidence="3" type="ORF">DSM02_2352</name>
</gene>
<dbReference type="InterPro" id="IPR036514">
    <property type="entry name" value="SGNH_hydro_sf"/>
</dbReference>
<dbReference type="PANTHER" id="PTHR22901:SF0">
    <property type="entry name" value="SIALATE O-ACETYLESTERASE"/>
    <property type="match status" value="1"/>
</dbReference>
<evidence type="ECO:0000313" key="4">
    <source>
        <dbReference type="Proteomes" id="UP000289859"/>
    </source>
</evidence>
<protein>
    <submittedName>
        <fullName evidence="3">Sialate O-acetylesterase</fullName>
    </submittedName>
</protein>
<evidence type="ECO:0000256" key="1">
    <source>
        <dbReference type="ARBA" id="ARBA00022801"/>
    </source>
</evidence>
<dbReference type="InterPro" id="IPR005181">
    <property type="entry name" value="SASA"/>
</dbReference>
<dbReference type="Pfam" id="PF03629">
    <property type="entry name" value="SASA"/>
    <property type="match status" value="1"/>
</dbReference>
<comment type="caution">
    <text evidence="3">The sequence shown here is derived from an EMBL/GenBank/DDBJ whole genome shotgun (WGS) entry which is preliminary data.</text>
</comment>
<reference evidence="3 4" key="1">
    <citation type="submission" date="2018-07" db="EMBL/GenBank/DDBJ databases">
        <title>Leeuwenhoekiella genomics.</title>
        <authorList>
            <person name="Tahon G."/>
            <person name="Willems A."/>
        </authorList>
    </citation>
    <scope>NUCLEOTIDE SEQUENCE [LARGE SCALE GENOMIC DNA]</scope>
    <source>
        <strain evidence="3 4">LMG 29608</strain>
    </source>
</reference>
<proteinExistence type="predicted"/>
<keyword evidence="1" id="KW-0378">Hydrolase</keyword>
<dbReference type="AlphaFoldDB" id="A0A4Q0P3P8"/>
<name>A0A4Q0P3P8_9FLAO</name>
<dbReference type="Proteomes" id="UP000289859">
    <property type="component" value="Unassembled WGS sequence"/>
</dbReference>
<evidence type="ECO:0000259" key="2">
    <source>
        <dbReference type="Pfam" id="PF03629"/>
    </source>
</evidence>
<dbReference type="PANTHER" id="PTHR22901">
    <property type="entry name" value="SIALATE O-ACETYLESTERASE"/>
    <property type="match status" value="1"/>
</dbReference>
<keyword evidence="4" id="KW-1185">Reference proteome</keyword>
<dbReference type="GO" id="GO:0005975">
    <property type="term" value="P:carbohydrate metabolic process"/>
    <property type="evidence" value="ECO:0007669"/>
    <property type="project" value="TreeGrafter"/>
</dbReference>
<evidence type="ECO:0000313" key="3">
    <source>
        <dbReference type="EMBL" id="RXG20981.1"/>
    </source>
</evidence>
<dbReference type="EMBL" id="QOVK01000009">
    <property type="protein sequence ID" value="RXG20981.1"/>
    <property type="molecule type" value="Genomic_DNA"/>
</dbReference>
<sequence length="462" mass="52137">MHQMKIKFIIVVVAVMQISQMYSNVVLPAIFADNMVLQRNADVAIWGWAKPGETVKISSSWDVAEYSVTPNNRGFWKTTILTNEKKGSLNLIIEGYNKITLKNILLGEVWLISGQSNMEWSAAAGIENGERAIQNSKNDSIRIFTVNHKTARFPQDDLNGSWVGSKPETMKNFSAVAYFFAQKLNKELQVPVGLIGSTWGGTPAETWVPKHAIERDSILVKAAGLLPETEWGPKEPGSIYNAMVHPLMNFKIAGVLWYQGESNTVNSQYYEKMFTTLIESWRVQFNEIIPFYFAQIAPYKYETEFSGVQIRDAQRRALRLAKTGMVVTSDIGNINDIHPKNKKDVGIRFANLVMADKFKKEIKAYPPLIQKATSDKNKIILNFSNAELLHIDKNNKASQFEIAGADKVFQPVDFKIKDNQIFLKKGKLEHPLFVRYSWANSSIPNIFNGTGLPTSSFTIKIE</sequence>
<dbReference type="GO" id="GO:0001681">
    <property type="term" value="F:sialate O-acetylesterase activity"/>
    <property type="evidence" value="ECO:0007669"/>
    <property type="project" value="InterPro"/>
</dbReference>
<accession>A0A4Q0P3P8</accession>
<dbReference type="InterPro" id="IPR039329">
    <property type="entry name" value="SIAE"/>
</dbReference>
<dbReference type="Gene3D" id="3.40.50.1110">
    <property type="entry name" value="SGNH hydrolase"/>
    <property type="match status" value="1"/>
</dbReference>